<reference evidence="16" key="1">
    <citation type="submission" date="2021-03" db="EMBL/GenBank/DDBJ databases">
        <authorList>
            <person name="Li Z."/>
            <person name="Yang C."/>
        </authorList>
    </citation>
    <scope>NUCLEOTIDE SEQUENCE</scope>
    <source>
        <strain evidence="16">Dzin_1.0</strain>
        <tissue evidence="16">Leaf</tissue>
    </source>
</reference>
<dbReference type="GO" id="GO:0000146">
    <property type="term" value="F:microfilament motor activity"/>
    <property type="evidence" value="ECO:0007669"/>
    <property type="project" value="TreeGrafter"/>
</dbReference>
<dbReference type="Proteomes" id="UP001085076">
    <property type="component" value="Miscellaneous, Linkage group lg01"/>
</dbReference>
<dbReference type="GO" id="GO:0005737">
    <property type="term" value="C:cytoplasm"/>
    <property type="evidence" value="ECO:0007669"/>
    <property type="project" value="TreeGrafter"/>
</dbReference>
<keyword evidence="4 10" id="KW-0067">ATP-binding</keyword>
<dbReference type="GO" id="GO:0016459">
    <property type="term" value="C:myosin complex"/>
    <property type="evidence" value="ECO:0007669"/>
    <property type="project" value="UniProtKB-KW"/>
</dbReference>
<dbReference type="EMBL" id="JAGGNH010000001">
    <property type="protein sequence ID" value="KAJ0985506.1"/>
    <property type="molecule type" value="Genomic_DNA"/>
</dbReference>
<dbReference type="Gene3D" id="3.30.70.1590">
    <property type="match status" value="1"/>
</dbReference>
<evidence type="ECO:0000256" key="1">
    <source>
        <dbReference type="ARBA" id="ARBA00008049"/>
    </source>
</evidence>
<dbReference type="Pfam" id="PF01843">
    <property type="entry name" value="DIL"/>
    <property type="match status" value="1"/>
</dbReference>
<evidence type="ECO:0000256" key="4">
    <source>
        <dbReference type="ARBA" id="ARBA00022840"/>
    </source>
</evidence>
<feature type="domain" description="Myosin motor" evidence="14">
    <location>
        <begin position="62"/>
        <end position="732"/>
    </location>
</feature>
<feature type="domain" description="Myosin N-terminal SH3-like" evidence="15">
    <location>
        <begin position="8"/>
        <end position="57"/>
    </location>
</feature>
<evidence type="ECO:0000259" key="15">
    <source>
        <dbReference type="PROSITE" id="PS51844"/>
    </source>
</evidence>
<dbReference type="FunFam" id="1.20.120.720:FF:000011">
    <property type="entry name" value="Myosin 2"/>
    <property type="match status" value="1"/>
</dbReference>
<dbReference type="Gene3D" id="1.10.10.820">
    <property type="match status" value="1"/>
</dbReference>
<evidence type="ECO:0000256" key="8">
    <source>
        <dbReference type="ARBA" id="ARBA00023175"/>
    </source>
</evidence>
<accession>A0A9D5D520</accession>
<dbReference type="PRINTS" id="PR00193">
    <property type="entry name" value="MYOSINHEAVY"/>
</dbReference>
<evidence type="ECO:0000256" key="12">
    <source>
        <dbReference type="SAM" id="MobiDB-lite"/>
    </source>
</evidence>
<keyword evidence="6 11" id="KW-0175">Coiled coil</keyword>
<dbReference type="InterPro" id="IPR037975">
    <property type="entry name" value="MyosinXI_CBD"/>
</dbReference>
<dbReference type="PROSITE" id="PS51126">
    <property type="entry name" value="DILUTE"/>
    <property type="match status" value="1"/>
</dbReference>
<dbReference type="PANTHER" id="PTHR13140">
    <property type="entry name" value="MYOSIN"/>
    <property type="match status" value="1"/>
</dbReference>
<gene>
    <name evidence="16" type="ORF">J5N97_003862</name>
</gene>
<feature type="region of interest" description="Actin-binding" evidence="10">
    <location>
        <begin position="613"/>
        <end position="635"/>
    </location>
</feature>
<evidence type="ECO:0000256" key="10">
    <source>
        <dbReference type="PROSITE-ProRule" id="PRU00782"/>
    </source>
</evidence>
<dbReference type="Gene3D" id="1.20.5.190">
    <property type="match status" value="3"/>
</dbReference>
<evidence type="ECO:0000259" key="14">
    <source>
        <dbReference type="PROSITE" id="PS51456"/>
    </source>
</evidence>
<dbReference type="Pfam" id="PF00612">
    <property type="entry name" value="IQ"/>
    <property type="match status" value="3"/>
</dbReference>
<feature type="region of interest" description="Disordered" evidence="12">
    <location>
        <begin position="1058"/>
        <end position="1079"/>
    </location>
</feature>
<dbReference type="FunFam" id="1.20.5.190:FF:000001">
    <property type="entry name" value="unconventional myosin-Va"/>
    <property type="match status" value="3"/>
</dbReference>
<reference evidence="16" key="2">
    <citation type="journal article" date="2022" name="Hortic Res">
        <title>The genome of Dioscorea zingiberensis sheds light on the biosynthesis, origin and evolution of the medicinally important diosgenin saponins.</title>
        <authorList>
            <person name="Li Y."/>
            <person name="Tan C."/>
            <person name="Li Z."/>
            <person name="Guo J."/>
            <person name="Li S."/>
            <person name="Chen X."/>
            <person name="Wang C."/>
            <person name="Dai X."/>
            <person name="Yang H."/>
            <person name="Song W."/>
            <person name="Hou L."/>
            <person name="Xu J."/>
            <person name="Tong Z."/>
            <person name="Xu A."/>
            <person name="Yuan X."/>
            <person name="Wang W."/>
            <person name="Yang Q."/>
            <person name="Chen L."/>
            <person name="Sun Z."/>
            <person name="Wang K."/>
            <person name="Pan B."/>
            <person name="Chen J."/>
            <person name="Bao Y."/>
            <person name="Liu F."/>
            <person name="Qi X."/>
            <person name="Gang D.R."/>
            <person name="Wen J."/>
            <person name="Li J."/>
        </authorList>
    </citation>
    <scope>NUCLEOTIDE SEQUENCE</scope>
    <source>
        <strain evidence="16">Dzin_1.0</strain>
    </source>
</reference>
<dbReference type="CDD" id="cd01384">
    <property type="entry name" value="MYSc_Myo11"/>
    <property type="match status" value="1"/>
</dbReference>
<feature type="compositionally biased region" description="Polar residues" evidence="12">
    <location>
        <begin position="1069"/>
        <end position="1079"/>
    </location>
</feature>
<keyword evidence="2" id="KW-0677">Repeat</keyword>
<evidence type="ECO:0000259" key="13">
    <source>
        <dbReference type="PROSITE" id="PS51126"/>
    </source>
</evidence>
<evidence type="ECO:0008006" key="18">
    <source>
        <dbReference type="Google" id="ProtNLM"/>
    </source>
</evidence>
<feature type="binding site" evidence="10">
    <location>
        <begin position="156"/>
        <end position="163"/>
    </location>
    <ligand>
        <name>ATP</name>
        <dbReference type="ChEBI" id="CHEBI:30616"/>
    </ligand>
</feature>
<dbReference type="SMART" id="SM00015">
    <property type="entry name" value="IQ"/>
    <property type="match status" value="6"/>
</dbReference>
<dbReference type="CDD" id="cd15475">
    <property type="entry name" value="MyosinXI_CBD"/>
    <property type="match status" value="1"/>
</dbReference>
<evidence type="ECO:0000256" key="9">
    <source>
        <dbReference type="ARBA" id="ARBA00023203"/>
    </source>
</evidence>
<dbReference type="PROSITE" id="PS51844">
    <property type="entry name" value="SH3_LIKE"/>
    <property type="match status" value="1"/>
</dbReference>
<dbReference type="Gene3D" id="3.40.850.10">
    <property type="entry name" value="Kinesin motor domain"/>
    <property type="match status" value="1"/>
</dbReference>
<dbReference type="Gene3D" id="1.20.120.720">
    <property type="entry name" value="Myosin VI head, motor domain, U50 subdomain"/>
    <property type="match status" value="1"/>
</dbReference>
<dbReference type="SMART" id="SM00242">
    <property type="entry name" value="MYSc"/>
    <property type="match status" value="1"/>
</dbReference>
<dbReference type="Gene3D" id="1.20.58.530">
    <property type="match status" value="1"/>
</dbReference>
<keyword evidence="3 10" id="KW-0547">Nucleotide-binding</keyword>
<comment type="caution">
    <text evidence="16">The sequence shown here is derived from an EMBL/GenBank/DDBJ whole genome shotgun (WGS) entry which is preliminary data.</text>
</comment>
<dbReference type="GO" id="GO:0051015">
    <property type="term" value="F:actin filament binding"/>
    <property type="evidence" value="ECO:0007669"/>
    <property type="project" value="TreeGrafter"/>
</dbReference>
<dbReference type="GO" id="GO:0030048">
    <property type="term" value="P:actin filament-based movement"/>
    <property type="evidence" value="ECO:0007669"/>
    <property type="project" value="UniProtKB-ARBA"/>
</dbReference>
<evidence type="ECO:0000313" key="17">
    <source>
        <dbReference type="Proteomes" id="UP001085076"/>
    </source>
</evidence>
<dbReference type="InterPro" id="IPR002710">
    <property type="entry name" value="Dilute_dom"/>
</dbReference>
<dbReference type="PROSITE" id="PS50096">
    <property type="entry name" value="IQ"/>
    <property type="match status" value="6"/>
</dbReference>
<sequence>MGAPDNIVLGSHVWVEDPVLAWVDGEVFRINDQEVHVRTTNGKTVVAKLSKVFPKDTEAPPGGVDDMTKLSYLHEPGVLQNLATRYELNEIYTYTGNILIAINPFQRLPHLYDTHMMGQYKGAAFGELSPHVFAVADVAYRAMINEGKSNSILVSGESGAGKTETTKMLMRYLAFLGGRSGIEGRTVEQQVLESNPVLEAFGNAKTVRNNNSSRFGKFVEIQFDKNGRISGAAIRTYLLERSRVCQINDPERNYHCFYLLCSAPPEDIKKYKLGSPTSFHYLNQSNCYELDGVNDAHEYLATRRAMDIVGISEQEQEAIFRVVAAILHLGNVDFAKGKEIDSSVIKDEKSRFHLNMTAELLKCDAQGLEDALIKRVMVTPEEVITRTLDPASAIVSRDGLAKTLYSRLFDWLVNKINVSIGQDPNSKSLIGVLDIYGFESFKCNSFEQFCINFTNEKLQQHFNQHVFKMEQEEYTKEEIDWSYIEFVDNQDVLDLIEKKPGGIIALLDEACMFPKSTHETFAQKLYQTFKNNKRFVKPKLSRTDFTICHYAGEVAYQADQFLDKNKDYVVAEHQDLLNASKCVFVAGLFPPLPEETSKSSKFSSIGSRFKLQLQSLMETLNSTEPHYIRCVKPNNALKPAIFENFNIIQQLRCGGVLEAIRISCAGYPTRRTFYEFLHRFGVLAPEVLEGNYDDKVACQKILDKKGLQGYQIGKTKVFLRAGQMAELDARRAEVLGRAARTIQRQIRTHIARKEFIKMRKASILLQSRWRGRLARNFYEHMRREAAAVKIQKNVHRYFVRKSYETLRSSAIALQTGLRAMTARDEFRFRKRTKAAVIIQAHWRCHRDYSYYKNLQKATLTYQCAWRQRTARRELRKLKMAARETGALKEAKDKLEKRVEELTWRLSLEKRLRADLEETKAQEIAKLQETLHEMQLQVEEANSLLIKEREAARKAIEDAPPVIKETPVLIQDTEKINLLTAEVEKLKASLLSEREATEAAKKAYSEAQDKNSELVKKLEDAETRAYQLQDNTQRLEEKISNLESENQVLRQQALAISPTGRALSGRPKSTIIQRTPDNGNVVNNEPKLALDLSPALPNLKELESEEKPQKSLNEKQQENQDLLIKCISQDLGFSGGRPIAACLIYKCLLHWRSFEVERTSVFDRIIQTISSAIESQDNNDVLSYWLSNSSTLLLLLQRTLKASGAASLTPQRRRATSASLFGRMSQGIRSSPQSAGLPFLNGRMISGFTDLRQVEAKYPALLFKQQLTAFLEKIYGMIRDNLKKEISPLLGLCIQAPRTSRASLVKGSRSQANAMAQQALIAHWQSIVKSLTSYLKTMRANYVPPFLVRKVFTQIFSFINVQLFNSLLLRRECCSFSNGEYVKAGLAELERWCYDSTEEYAGSAWDELKHIRQAVGFLVIHQKPKKTLKEITNDLCPVLSIQQLYRISTMYWDDKYGTHSVSSDVIANMRVMMTEDSNNAVSSSFLLDDDSSIPFSVDDISKSLMQIEISDIDPPPLLRENSGFVFLLQRTE</sequence>
<keyword evidence="7 10" id="KW-0518">Myosin</keyword>
<dbReference type="Pfam" id="PF02736">
    <property type="entry name" value="Myosin_N"/>
    <property type="match status" value="1"/>
</dbReference>
<dbReference type="PROSITE" id="PS51456">
    <property type="entry name" value="MYOSIN_MOTOR"/>
    <property type="match status" value="1"/>
</dbReference>
<proteinExistence type="inferred from homology"/>
<organism evidence="16 17">
    <name type="scientific">Dioscorea zingiberensis</name>
    <dbReference type="NCBI Taxonomy" id="325984"/>
    <lineage>
        <taxon>Eukaryota</taxon>
        <taxon>Viridiplantae</taxon>
        <taxon>Streptophyta</taxon>
        <taxon>Embryophyta</taxon>
        <taxon>Tracheophyta</taxon>
        <taxon>Spermatophyta</taxon>
        <taxon>Magnoliopsida</taxon>
        <taxon>Liliopsida</taxon>
        <taxon>Dioscoreales</taxon>
        <taxon>Dioscoreaceae</taxon>
        <taxon>Dioscorea</taxon>
    </lineage>
</organism>
<dbReference type="FunFam" id="1.20.58.530:FF:000002">
    <property type="entry name" value="Class V myosin"/>
    <property type="match status" value="1"/>
</dbReference>
<comment type="similarity">
    <text evidence="1">Belongs to the TRAFAC class myosin-kinesin ATPase superfamily. Myosin family. Plant myosin class XI subfamily.</text>
</comment>
<evidence type="ECO:0000256" key="6">
    <source>
        <dbReference type="ARBA" id="ARBA00023054"/>
    </source>
</evidence>
<dbReference type="FunFam" id="1.10.10.820:FF:000001">
    <property type="entry name" value="Myosin heavy chain"/>
    <property type="match status" value="1"/>
</dbReference>
<protein>
    <recommendedName>
        <fullName evidence="18">Myosin-17-like</fullName>
    </recommendedName>
</protein>
<dbReference type="OrthoDB" id="6108017at2759"/>
<dbReference type="SMART" id="SM01132">
    <property type="entry name" value="DIL"/>
    <property type="match status" value="1"/>
</dbReference>
<keyword evidence="5" id="KW-0112">Calmodulin-binding</keyword>
<keyword evidence="8 10" id="KW-0505">Motor protein</keyword>
<feature type="domain" description="Dilute" evidence="13">
    <location>
        <begin position="1162"/>
        <end position="1474"/>
    </location>
</feature>
<keyword evidence="9 10" id="KW-0009">Actin-binding</keyword>
<dbReference type="InterPro" id="IPR004009">
    <property type="entry name" value="SH3_Myosin"/>
</dbReference>
<name>A0A9D5D520_9LILI</name>
<feature type="coiled-coil region" evidence="11">
    <location>
        <begin position="975"/>
        <end position="1051"/>
    </location>
</feature>
<dbReference type="FunFam" id="3.30.70.1590:FF:000006">
    <property type="entry name" value="Myosin XI D"/>
    <property type="match status" value="1"/>
</dbReference>
<dbReference type="GO" id="GO:0005524">
    <property type="term" value="F:ATP binding"/>
    <property type="evidence" value="ECO:0007669"/>
    <property type="project" value="UniProtKB-UniRule"/>
</dbReference>
<dbReference type="InterPro" id="IPR036961">
    <property type="entry name" value="Kinesin_motor_dom_sf"/>
</dbReference>
<evidence type="ECO:0000256" key="7">
    <source>
        <dbReference type="ARBA" id="ARBA00023123"/>
    </source>
</evidence>
<dbReference type="InterPro" id="IPR001609">
    <property type="entry name" value="Myosin_head_motor_dom-like"/>
</dbReference>
<dbReference type="GO" id="GO:0016020">
    <property type="term" value="C:membrane"/>
    <property type="evidence" value="ECO:0007669"/>
    <property type="project" value="TreeGrafter"/>
</dbReference>
<dbReference type="InterPro" id="IPR027417">
    <property type="entry name" value="P-loop_NTPase"/>
</dbReference>
<dbReference type="SUPFAM" id="SSF52540">
    <property type="entry name" value="P-loop containing nucleoside triphosphate hydrolases"/>
    <property type="match status" value="2"/>
</dbReference>
<dbReference type="InterPro" id="IPR000048">
    <property type="entry name" value="IQ_motif_EF-hand-BS"/>
</dbReference>
<evidence type="ECO:0000256" key="11">
    <source>
        <dbReference type="SAM" id="Coils"/>
    </source>
</evidence>
<dbReference type="GO" id="GO:0007015">
    <property type="term" value="P:actin filament organization"/>
    <property type="evidence" value="ECO:0007669"/>
    <property type="project" value="InterPro"/>
</dbReference>
<evidence type="ECO:0000313" key="16">
    <source>
        <dbReference type="EMBL" id="KAJ0985506.1"/>
    </source>
</evidence>
<evidence type="ECO:0000256" key="5">
    <source>
        <dbReference type="ARBA" id="ARBA00022860"/>
    </source>
</evidence>
<dbReference type="Pfam" id="PF00063">
    <property type="entry name" value="Myosin_head"/>
    <property type="match status" value="1"/>
</dbReference>
<keyword evidence="17" id="KW-1185">Reference proteome</keyword>
<dbReference type="InterPro" id="IPR036018">
    <property type="entry name" value="MYSc_Myo11"/>
</dbReference>
<evidence type="ECO:0000256" key="2">
    <source>
        <dbReference type="ARBA" id="ARBA00022737"/>
    </source>
</evidence>
<evidence type="ECO:0000256" key="3">
    <source>
        <dbReference type="ARBA" id="ARBA00022741"/>
    </source>
</evidence>
<dbReference type="PANTHER" id="PTHR13140:SF772">
    <property type="entry name" value="MYOSIN-17"/>
    <property type="match status" value="1"/>
</dbReference>
<feature type="coiled-coil region" evidence="11">
    <location>
        <begin position="877"/>
        <end position="950"/>
    </location>
</feature>
<dbReference type="GO" id="GO:0005516">
    <property type="term" value="F:calmodulin binding"/>
    <property type="evidence" value="ECO:0007669"/>
    <property type="project" value="UniProtKB-KW"/>
</dbReference>